<dbReference type="Proteomes" id="UP001521184">
    <property type="component" value="Unassembled WGS sequence"/>
</dbReference>
<proteinExistence type="predicted"/>
<organism evidence="2 3">
    <name type="scientific">Diplodia intermedia</name>
    <dbReference type="NCBI Taxonomy" id="856260"/>
    <lineage>
        <taxon>Eukaryota</taxon>
        <taxon>Fungi</taxon>
        <taxon>Dikarya</taxon>
        <taxon>Ascomycota</taxon>
        <taxon>Pezizomycotina</taxon>
        <taxon>Dothideomycetes</taxon>
        <taxon>Dothideomycetes incertae sedis</taxon>
        <taxon>Botryosphaeriales</taxon>
        <taxon>Botryosphaeriaceae</taxon>
        <taxon>Diplodia</taxon>
    </lineage>
</organism>
<dbReference type="PANTHER" id="PTHR43763">
    <property type="entry name" value="XAA-PRO AMINOPEPTIDASE 1"/>
    <property type="match status" value="1"/>
</dbReference>
<protein>
    <recommendedName>
        <fullName evidence="1">Creatinase N-terminal domain-containing protein</fullName>
    </recommendedName>
</protein>
<evidence type="ECO:0000259" key="1">
    <source>
        <dbReference type="Pfam" id="PF01321"/>
    </source>
</evidence>
<reference evidence="2 3" key="1">
    <citation type="journal article" date="2023" name="Plant Dis.">
        <title>First Report of Diplodia intermedia Causing Canker and Dieback Diseases on Apple Trees in Canada.</title>
        <authorList>
            <person name="Ellouze W."/>
            <person name="Ilyukhin E."/>
            <person name="Sulman M."/>
            <person name="Ali S."/>
        </authorList>
    </citation>
    <scope>NUCLEOTIDE SEQUENCE [LARGE SCALE GENOMIC DNA]</scope>
    <source>
        <strain evidence="2 3">M45-28</strain>
    </source>
</reference>
<keyword evidence="3" id="KW-1185">Reference proteome</keyword>
<comment type="caution">
    <text evidence="2">The sequence shown here is derived from an EMBL/GenBank/DDBJ whole genome shotgun (WGS) entry which is preliminary data.</text>
</comment>
<evidence type="ECO:0000313" key="2">
    <source>
        <dbReference type="EMBL" id="KAL1637285.1"/>
    </source>
</evidence>
<dbReference type="InterPro" id="IPR029149">
    <property type="entry name" value="Creatin/AminoP/Spt16_N"/>
</dbReference>
<name>A0ABR3TCM4_9PEZI</name>
<dbReference type="Gene3D" id="3.40.350.10">
    <property type="entry name" value="Creatinase/prolidase N-terminal domain"/>
    <property type="match status" value="2"/>
</dbReference>
<accession>A0ABR3TCM4</accession>
<dbReference type="SUPFAM" id="SSF53092">
    <property type="entry name" value="Creatinase/prolidase N-terminal domain"/>
    <property type="match status" value="1"/>
</dbReference>
<dbReference type="PANTHER" id="PTHR43763:SF6">
    <property type="entry name" value="XAA-PRO AMINOPEPTIDASE 1"/>
    <property type="match status" value="1"/>
</dbReference>
<evidence type="ECO:0000313" key="3">
    <source>
        <dbReference type="Proteomes" id="UP001521184"/>
    </source>
</evidence>
<dbReference type="InterPro" id="IPR000587">
    <property type="entry name" value="Creatinase_N"/>
</dbReference>
<dbReference type="EMBL" id="JAKEKT020000091">
    <property type="protein sequence ID" value="KAL1637285.1"/>
    <property type="molecule type" value="Genomic_DNA"/>
</dbReference>
<dbReference type="Pfam" id="PF16189">
    <property type="entry name" value="Creatinase_N_2"/>
    <property type="match status" value="1"/>
</dbReference>
<sequence>MQFVRFFAHNAHPVSIKPYASVASLLFKRPFHSTILRRNTADMETVVTTERLTHLRRLMLDNQIDVYKYICGFSGSAGTAVITLNKAALATDGRYFNQAERQLDNNWELLKQGLQDVPTWQEWTADQSEGGKTVGVDPQIITASDARKLADKIKKKGGADLKSVRENLVDIVWGKSKPARPNEKVQVQPYEFSGKEFSEKLSDIRQELSKRKSAGFVVSMLDEIAWLYNLRGNEFVLST</sequence>
<feature type="domain" description="Creatinase N-terminal" evidence="1">
    <location>
        <begin position="59"/>
        <end position="157"/>
    </location>
</feature>
<gene>
    <name evidence="2" type="ORF">SLS58_009376</name>
</gene>
<dbReference type="Pfam" id="PF01321">
    <property type="entry name" value="Creatinase_N"/>
    <property type="match status" value="1"/>
</dbReference>
<dbReference type="InterPro" id="IPR050422">
    <property type="entry name" value="X-Pro_aminopeptidase_P"/>
</dbReference>